<reference evidence="2 3" key="1">
    <citation type="submission" date="2023-10" db="EMBL/GenBank/DDBJ databases">
        <title>Nicoliella lavandulae sp. nov. isolated from Lavandula angustifolia flowers.</title>
        <authorList>
            <person name="Alcantara C."/>
            <person name="Zuniga M."/>
            <person name="Landete J.M."/>
            <person name="Monedero V."/>
        </authorList>
    </citation>
    <scope>NUCLEOTIDE SEQUENCE [LARGE SCALE GENOMIC DNA]</scope>
    <source>
        <strain evidence="2 3">Es01</strain>
    </source>
</reference>
<dbReference type="PANTHER" id="PTHR40076:SF1">
    <property type="entry name" value="MEMBRANE PROTEIN"/>
    <property type="match status" value="1"/>
</dbReference>
<feature type="transmembrane region" description="Helical" evidence="1">
    <location>
        <begin position="73"/>
        <end position="93"/>
    </location>
</feature>
<dbReference type="EMBL" id="JAWMWH010000001">
    <property type="protein sequence ID" value="MEJ6399852.1"/>
    <property type="molecule type" value="Genomic_DNA"/>
</dbReference>
<organism evidence="2 3">
    <name type="scientific">Nicoliella lavandulae</name>
    <dbReference type="NCBI Taxonomy" id="3082954"/>
    <lineage>
        <taxon>Bacteria</taxon>
        <taxon>Bacillati</taxon>
        <taxon>Bacillota</taxon>
        <taxon>Bacilli</taxon>
        <taxon>Lactobacillales</taxon>
        <taxon>Lactobacillaceae</taxon>
        <taxon>Nicoliella</taxon>
    </lineage>
</organism>
<evidence type="ECO:0000256" key="1">
    <source>
        <dbReference type="SAM" id="Phobius"/>
    </source>
</evidence>
<feature type="transmembrane region" description="Helical" evidence="1">
    <location>
        <begin position="191"/>
        <end position="218"/>
    </location>
</feature>
<keyword evidence="1" id="KW-0472">Membrane</keyword>
<keyword evidence="1" id="KW-0812">Transmembrane</keyword>
<dbReference type="PANTHER" id="PTHR40076">
    <property type="entry name" value="MEMBRANE PROTEIN-RELATED"/>
    <property type="match status" value="1"/>
</dbReference>
<proteinExistence type="predicted"/>
<gene>
    <name evidence="2" type="ORF">R4146_01440</name>
</gene>
<evidence type="ECO:0000313" key="2">
    <source>
        <dbReference type="EMBL" id="MEJ6399852.1"/>
    </source>
</evidence>
<dbReference type="Pfam" id="PF06161">
    <property type="entry name" value="DUF975"/>
    <property type="match status" value="1"/>
</dbReference>
<keyword evidence="1" id="KW-1133">Transmembrane helix</keyword>
<sequence>MQIRNLKTAANQEFMKHFRFYFILFLPYLILVTLSNMIARSVSDALFVAVNNGDSVMDAYATLARGPVYLTQLIGILGGLVLIGLSFNILDLIRHRSDYQNPIGKSTALFGNRMVLGVLAIVLLQFLFTFLWTLLFIVPGIIKNYSYSQAVYIYRDAIKNGHPISPLAAITASRKLMVGHKGELFILQLSFIGWFFLLYLSTNLLVFPILGIFIYPYFQITLMNYYRQLTNS</sequence>
<keyword evidence="3" id="KW-1185">Reference proteome</keyword>
<feature type="transmembrane region" description="Helical" evidence="1">
    <location>
        <begin position="20"/>
        <end position="39"/>
    </location>
</feature>
<evidence type="ECO:0000313" key="3">
    <source>
        <dbReference type="Proteomes" id="UP001370590"/>
    </source>
</evidence>
<name>A0ABU8SKW0_9LACO</name>
<feature type="transmembrane region" description="Helical" evidence="1">
    <location>
        <begin position="114"/>
        <end position="142"/>
    </location>
</feature>
<protein>
    <submittedName>
        <fullName evidence="2">DUF975 family protein</fullName>
    </submittedName>
</protein>
<dbReference type="RefSeq" id="WP_339959688.1">
    <property type="nucleotide sequence ID" value="NZ_JAWMWH010000001.1"/>
</dbReference>
<dbReference type="InterPro" id="IPR010380">
    <property type="entry name" value="DUF975"/>
</dbReference>
<accession>A0ABU8SKW0</accession>
<dbReference type="Proteomes" id="UP001370590">
    <property type="component" value="Unassembled WGS sequence"/>
</dbReference>
<comment type="caution">
    <text evidence="2">The sequence shown here is derived from an EMBL/GenBank/DDBJ whole genome shotgun (WGS) entry which is preliminary data.</text>
</comment>